<dbReference type="AlphaFoldDB" id="A0A1S9RVN3"/>
<evidence type="ECO:0000256" key="1">
    <source>
        <dbReference type="SAM" id="MobiDB-lite"/>
    </source>
</evidence>
<feature type="region of interest" description="Disordered" evidence="1">
    <location>
        <begin position="58"/>
        <end position="94"/>
    </location>
</feature>
<reference evidence="3" key="1">
    <citation type="submission" date="2015-09" db="EMBL/GenBank/DDBJ databases">
        <authorList>
            <person name="Fill T.P."/>
            <person name="Baretta J.F."/>
            <person name="de Almeida L.G."/>
            <person name="Rocha M."/>
            <person name="de Souza D.H."/>
            <person name="Malavazi I."/>
            <person name="Cerdeira L.T."/>
            <person name="Hong H."/>
            <person name="Samborskyy M."/>
            <person name="de Vasconcelos A.T."/>
            <person name="Leadlay P."/>
            <person name="Rodrigues-Filho E."/>
        </authorList>
    </citation>
    <scope>NUCLEOTIDE SEQUENCE [LARGE SCALE GENOMIC DNA]</scope>
    <source>
        <strain evidence="3">LaBioMMi 136</strain>
    </source>
</reference>
<dbReference type="EMBL" id="LJBN01000105">
    <property type="protein sequence ID" value="OOQ89589.1"/>
    <property type="molecule type" value="Genomic_DNA"/>
</dbReference>
<dbReference type="Proteomes" id="UP000190744">
    <property type="component" value="Unassembled WGS sequence"/>
</dbReference>
<protein>
    <submittedName>
        <fullName evidence="2">Uncharacterized protein</fullName>
    </submittedName>
</protein>
<comment type="caution">
    <text evidence="2">The sequence shown here is derived from an EMBL/GenBank/DDBJ whole genome shotgun (WGS) entry which is preliminary data.</text>
</comment>
<evidence type="ECO:0000313" key="3">
    <source>
        <dbReference type="Proteomes" id="UP000190744"/>
    </source>
</evidence>
<sequence>MGGDNTPLVYATKQPVDGSLQIDSKLPYPVIVQDKTDQQHQCNIGAFDNGKREGSCGFTCNNPDQDPKKDPPRTAPANPVKAFEGTGTPQSFGNAKDYTKGSTYALELTLYNNDAALIACTEKTNRAGGDTKNTVNIQGPLQWLITCYSAKDDSTSPTCKYGAQDLTPSHEDSGLRDFGVKFNC</sequence>
<accession>A0A1S9RVN3</accession>
<proteinExistence type="predicted"/>
<organism evidence="2 3">
    <name type="scientific">Penicillium brasilianum</name>
    <dbReference type="NCBI Taxonomy" id="104259"/>
    <lineage>
        <taxon>Eukaryota</taxon>
        <taxon>Fungi</taxon>
        <taxon>Dikarya</taxon>
        <taxon>Ascomycota</taxon>
        <taxon>Pezizomycotina</taxon>
        <taxon>Eurotiomycetes</taxon>
        <taxon>Eurotiomycetidae</taxon>
        <taxon>Eurotiales</taxon>
        <taxon>Aspergillaceae</taxon>
        <taxon>Penicillium</taxon>
    </lineage>
</organism>
<evidence type="ECO:0000313" key="2">
    <source>
        <dbReference type="EMBL" id="OOQ89589.1"/>
    </source>
</evidence>
<gene>
    <name evidence="2" type="ORF">PEBR_07510</name>
</gene>
<name>A0A1S9RVN3_PENBI</name>